<comment type="similarity">
    <text evidence="1 7">Belongs to the peptidase S24 family.</text>
</comment>
<dbReference type="RefSeq" id="WP_112854818.1">
    <property type="nucleotide sequence ID" value="NZ_CAAAHT010000088.1"/>
</dbReference>
<keyword evidence="12" id="KW-1185">Reference proteome</keyword>
<keyword evidence="5" id="KW-0234">DNA repair</keyword>
<keyword evidence="6" id="KW-0742">SOS response</keyword>
<dbReference type="Pfam" id="PF00717">
    <property type="entry name" value="Peptidase_S24"/>
    <property type="match status" value="1"/>
</dbReference>
<dbReference type="GO" id="GO:0009432">
    <property type="term" value="P:SOS response"/>
    <property type="evidence" value="ECO:0007669"/>
    <property type="project" value="UniProtKB-KW"/>
</dbReference>
<dbReference type="Gene3D" id="2.10.109.10">
    <property type="entry name" value="Umud Fragment, subunit A"/>
    <property type="match status" value="1"/>
</dbReference>
<reference evidence="9 12" key="1">
    <citation type="submission" date="2015-11" db="EMBL/GenBank/DDBJ databases">
        <title>Genomic analysis of 38 Legionella species identifies large and diverse effector repertoires.</title>
        <authorList>
            <person name="Burstein D."/>
            <person name="Amaro F."/>
            <person name="Zusman T."/>
            <person name="Lifshitz Z."/>
            <person name="Cohen O."/>
            <person name="Gilbert J.A."/>
            <person name="Pupko T."/>
            <person name="Shuman H.A."/>
            <person name="Segal G."/>
        </authorList>
    </citation>
    <scope>NUCLEOTIDE SEQUENCE [LARGE SCALE GENOMIC DNA]</scope>
    <source>
        <strain evidence="9 12">WO-44C</strain>
    </source>
</reference>
<dbReference type="GO" id="GO:0003677">
    <property type="term" value="F:DNA binding"/>
    <property type="evidence" value="ECO:0007669"/>
    <property type="project" value="InterPro"/>
</dbReference>
<dbReference type="AlphaFoldDB" id="A0A0W0TJ89"/>
<dbReference type="InterPro" id="IPR006197">
    <property type="entry name" value="Peptidase_S24_LexA"/>
</dbReference>
<evidence type="ECO:0000313" key="9">
    <source>
        <dbReference type="EMBL" id="KTC95666.1"/>
    </source>
</evidence>
<dbReference type="InterPro" id="IPR015927">
    <property type="entry name" value="Peptidase_S24_S26A/B/C"/>
</dbReference>
<dbReference type="Proteomes" id="UP000251942">
    <property type="component" value="Unassembled WGS sequence"/>
</dbReference>
<dbReference type="InterPro" id="IPR039418">
    <property type="entry name" value="LexA-like"/>
</dbReference>
<dbReference type="PANTHER" id="PTHR33516">
    <property type="entry name" value="LEXA REPRESSOR"/>
    <property type="match status" value="1"/>
</dbReference>
<feature type="domain" description="Peptidase S24/S26A/S26B/S26C" evidence="8">
    <location>
        <begin position="31"/>
        <end position="148"/>
    </location>
</feature>
<dbReference type="GO" id="GO:0006355">
    <property type="term" value="P:regulation of DNA-templated transcription"/>
    <property type="evidence" value="ECO:0007669"/>
    <property type="project" value="InterPro"/>
</dbReference>
<protein>
    <submittedName>
        <fullName evidence="9">SOS response transcriptional regulator</fullName>
        <ecNumber evidence="10">3.4.21.-</ecNumber>
    </submittedName>
</protein>
<dbReference type="OrthoDB" id="9787787at2"/>
<evidence type="ECO:0000256" key="6">
    <source>
        <dbReference type="ARBA" id="ARBA00023236"/>
    </source>
</evidence>
<organism evidence="9 12">
    <name type="scientific">Legionella feeleii</name>
    <dbReference type="NCBI Taxonomy" id="453"/>
    <lineage>
        <taxon>Bacteria</taxon>
        <taxon>Pseudomonadati</taxon>
        <taxon>Pseudomonadota</taxon>
        <taxon>Gammaproteobacteria</taxon>
        <taxon>Legionellales</taxon>
        <taxon>Legionellaceae</taxon>
        <taxon>Legionella</taxon>
    </lineage>
</organism>
<dbReference type="InterPro" id="IPR050077">
    <property type="entry name" value="LexA_repressor"/>
</dbReference>
<dbReference type="NCBIfam" id="NF007621">
    <property type="entry name" value="PRK10276.1"/>
    <property type="match status" value="1"/>
</dbReference>
<keyword evidence="2" id="KW-0227">DNA damage</keyword>
<keyword evidence="3 7" id="KW-0378">Hydrolase</keyword>
<dbReference type="PRINTS" id="PR00726">
    <property type="entry name" value="LEXASERPTASE"/>
</dbReference>
<dbReference type="SUPFAM" id="SSF51306">
    <property type="entry name" value="LexA/Signal peptidase"/>
    <property type="match status" value="1"/>
</dbReference>
<dbReference type="EC" id="3.4.21.-" evidence="10"/>
<evidence type="ECO:0000256" key="5">
    <source>
        <dbReference type="ARBA" id="ARBA00023204"/>
    </source>
</evidence>
<reference evidence="10 13" key="2">
    <citation type="submission" date="2018-06" db="EMBL/GenBank/DDBJ databases">
        <authorList>
            <consortium name="Pathogen Informatics"/>
            <person name="Doyle S."/>
        </authorList>
    </citation>
    <scope>NUCLEOTIDE SEQUENCE [LARGE SCALE GENOMIC DNA]</scope>
    <source>
        <strain evidence="10 13">NCTC12022</strain>
    </source>
</reference>
<dbReference type="EMBL" id="LNYB01000084">
    <property type="protein sequence ID" value="KTC95666.1"/>
    <property type="molecule type" value="Genomic_DNA"/>
</dbReference>
<evidence type="ECO:0000256" key="7">
    <source>
        <dbReference type="RuleBase" id="RU003991"/>
    </source>
</evidence>
<dbReference type="InterPro" id="IPR036286">
    <property type="entry name" value="LexA/Signal_pep-like_sf"/>
</dbReference>
<evidence type="ECO:0000313" key="10">
    <source>
        <dbReference type="EMBL" id="SPX61944.1"/>
    </source>
</evidence>
<dbReference type="GO" id="GO:0016787">
    <property type="term" value="F:hydrolase activity"/>
    <property type="evidence" value="ECO:0007669"/>
    <property type="project" value="UniProtKB-KW"/>
</dbReference>
<evidence type="ECO:0000313" key="12">
    <source>
        <dbReference type="Proteomes" id="UP000054698"/>
    </source>
</evidence>
<dbReference type="PATRIC" id="fig|453.4.peg.2646"/>
<evidence type="ECO:0000256" key="3">
    <source>
        <dbReference type="ARBA" id="ARBA00022801"/>
    </source>
</evidence>
<dbReference type="EMBL" id="UASS01000036">
    <property type="protein sequence ID" value="SPX62098.1"/>
    <property type="molecule type" value="Genomic_DNA"/>
</dbReference>
<dbReference type="GO" id="GO:0006281">
    <property type="term" value="P:DNA repair"/>
    <property type="evidence" value="ECO:0007669"/>
    <property type="project" value="UniProtKB-KW"/>
</dbReference>
<dbReference type="STRING" id="453.Lfee_2417"/>
<dbReference type="PANTHER" id="PTHR33516:SF2">
    <property type="entry name" value="LEXA REPRESSOR-RELATED"/>
    <property type="match status" value="1"/>
</dbReference>
<evidence type="ECO:0000313" key="11">
    <source>
        <dbReference type="EMBL" id="SPX62098.1"/>
    </source>
</evidence>
<evidence type="ECO:0000259" key="8">
    <source>
        <dbReference type="Pfam" id="PF00717"/>
    </source>
</evidence>
<name>A0A0W0TJ89_9GAMM</name>
<evidence type="ECO:0000256" key="2">
    <source>
        <dbReference type="ARBA" id="ARBA00022763"/>
    </source>
</evidence>
<accession>A0A0W0TJ89</accession>
<gene>
    <name evidence="11" type="primary">umuD_7</name>
    <name evidence="10" type="synonym">umuD_5</name>
    <name evidence="9" type="ORF">Lfee_2417</name>
    <name evidence="10" type="ORF">NCTC12022_02700</name>
    <name evidence="11" type="ORF">NCTC12022_02855</name>
</gene>
<dbReference type="CDD" id="cd06529">
    <property type="entry name" value="S24_LexA-like"/>
    <property type="match status" value="1"/>
</dbReference>
<evidence type="ECO:0000256" key="1">
    <source>
        <dbReference type="ARBA" id="ARBA00007484"/>
    </source>
</evidence>
<dbReference type="Proteomes" id="UP000054698">
    <property type="component" value="Unassembled WGS sequence"/>
</dbReference>
<proteinExistence type="inferred from homology"/>
<dbReference type="EMBL" id="UASS01000032">
    <property type="protein sequence ID" value="SPX61944.1"/>
    <property type="molecule type" value="Genomic_DNA"/>
</dbReference>
<evidence type="ECO:0000256" key="4">
    <source>
        <dbReference type="ARBA" id="ARBA00022813"/>
    </source>
</evidence>
<keyword evidence="4 7" id="KW-0068">Autocatalytic cleavage</keyword>
<evidence type="ECO:0000313" key="13">
    <source>
        <dbReference type="Proteomes" id="UP000251942"/>
    </source>
</evidence>
<sequence length="154" mass="17157">MNYPMLTRCQYSEIRRAHVYLEQGSKTYALPLYASRVSAGYPMPADDTIDRTIYLDRYLIKHPSSTFVVIASGDSMLNAGIQSGDWLVVDKEVTPTHGRIVVAAVDGELTVKRLSINDEGMQLLPENPAYRPIPITPEQHVVLWGVVILVIAKS</sequence>